<dbReference type="OrthoDB" id="543156at2759"/>
<dbReference type="Gene3D" id="3.40.50.880">
    <property type="match status" value="1"/>
</dbReference>
<dbReference type="PANTHER" id="PTHR43130">
    <property type="entry name" value="ARAC-FAMILY TRANSCRIPTIONAL REGULATOR"/>
    <property type="match status" value="1"/>
</dbReference>
<dbReference type="EMBL" id="WOWK01000003">
    <property type="protein sequence ID" value="KAF0331383.1"/>
    <property type="molecule type" value="Genomic_DNA"/>
</dbReference>
<dbReference type="Pfam" id="PF01965">
    <property type="entry name" value="DJ-1_PfpI"/>
    <property type="match status" value="1"/>
</dbReference>
<sequence>MTLAQDESSVQACIPRPTTTTPASPPPTSLPRNFGMIISRAFEMLDVFGPLDALGMLARIHQLNLYLIAETMDPVTVEPVSAAMNSKNSSFVSLAVLLGWKLFTPLKRNLALRGPNSTRRNCKTLLAYHHKTTQFPKILPTHTFATAPTDIEVLMIPGGLWTRSPNLNSTIAYVRATYPKLRYLVSICTGASIAARAGVLDGRRATTNKASWASTIVYGPNVTWVPKARWVVDGNVWTSSGISAGIDATLAFIQDVYGRENATYVADLMEYEWHEDSAWDPYAEKFNVTGS</sequence>
<dbReference type="CDD" id="cd03139">
    <property type="entry name" value="GATase1_PfpI_2"/>
    <property type="match status" value="1"/>
</dbReference>
<comment type="caution">
    <text evidence="3">The sequence shown here is derived from an EMBL/GenBank/DDBJ whole genome shotgun (WGS) entry which is preliminary data.</text>
</comment>
<dbReference type="SUPFAM" id="SSF52317">
    <property type="entry name" value="Class I glutamine amidotransferase-like"/>
    <property type="match status" value="1"/>
</dbReference>
<evidence type="ECO:0000259" key="2">
    <source>
        <dbReference type="Pfam" id="PF01965"/>
    </source>
</evidence>
<dbReference type="InterPro" id="IPR029062">
    <property type="entry name" value="Class_I_gatase-like"/>
</dbReference>
<evidence type="ECO:0000256" key="1">
    <source>
        <dbReference type="SAM" id="MobiDB-lite"/>
    </source>
</evidence>
<name>A0A8H3WUN6_9PEZI</name>
<evidence type="ECO:0000313" key="4">
    <source>
        <dbReference type="Proteomes" id="UP000434172"/>
    </source>
</evidence>
<gene>
    <name evidence="3" type="ORF">GQ607_001129</name>
</gene>
<keyword evidence="4" id="KW-1185">Reference proteome</keyword>
<dbReference type="InterPro" id="IPR002818">
    <property type="entry name" value="DJ-1/PfpI"/>
</dbReference>
<dbReference type="PANTHER" id="PTHR43130:SF15">
    <property type="entry name" value="THIJ_PFPI FAMILY PROTEIN (AFU_ORTHOLOGUE AFUA_5G14240)"/>
    <property type="match status" value="1"/>
</dbReference>
<accession>A0A8H3WUN6</accession>
<evidence type="ECO:0000313" key="3">
    <source>
        <dbReference type="EMBL" id="KAF0331383.1"/>
    </source>
</evidence>
<protein>
    <submittedName>
        <fullName evidence="3">DJ-1/PfpI family protein</fullName>
    </submittedName>
</protein>
<feature type="region of interest" description="Disordered" evidence="1">
    <location>
        <begin position="1"/>
        <end position="30"/>
    </location>
</feature>
<dbReference type="AlphaFoldDB" id="A0A8H3WUN6"/>
<reference evidence="3 4" key="1">
    <citation type="submission" date="2019-12" db="EMBL/GenBank/DDBJ databases">
        <title>A genome sequence resource for the geographically widespread anthracnose pathogen Colletotrichum asianum.</title>
        <authorList>
            <person name="Meng Y."/>
        </authorList>
    </citation>
    <scope>NUCLEOTIDE SEQUENCE [LARGE SCALE GENOMIC DNA]</scope>
    <source>
        <strain evidence="3 4">ICMP 18580</strain>
    </source>
</reference>
<organism evidence="3 4">
    <name type="scientific">Colletotrichum asianum</name>
    <dbReference type="NCBI Taxonomy" id="702518"/>
    <lineage>
        <taxon>Eukaryota</taxon>
        <taxon>Fungi</taxon>
        <taxon>Dikarya</taxon>
        <taxon>Ascomycota</taxon>
        <taxon>Pezizomycotina</taxon>
        <taxon>Sordariomycetes</taxon>
        <taxon>Hypocreomycetidae</taxon>
        <taxon>Glomerellales</taxon>
        <taxon>Glomerellaceae</taxon>
        <taxon>Colletotrichum</taxon>
        <taxon>Colletotrichum gloeosporioides species complex</taxon>
    </lineage>
</organism>
<dbReference type="Proteomes" id="UP000434172">
    <property type="component" value="Unassembled WGS sequence"/>
</dbReference>
<proteinExistence type="predicted"/>
<dbReference type="InterPro" id="IPR052158">
    <property type="entry name" value="INH-QAR"/>
</dbReference>
<feature type="domain" description="DJ-1/PfpI" evidence="2">
    <location>
        <begin position="137"/>
        <end position="253"/>
    </location>
</feature>
<feature type="compositionally biased region" description="Polar residues" evidence="1">
    <location>
        <begin position="1"/>
        <end position="11"/>
    </location>
</feature>